<evidence type="ECO:0000256" key="1">
    <source>
        <dbReference type="ARBA" id="ARBA00022723"/>
    </source>
</evidence>
<dbReference type="InterPro" id="IPR001876">
    <property type="entry name" value="Znf_RanBP2"/>
</dbReference>
<gene>
    <name evidence="5" type="ORF">ACFOVU_04400</name>
</gene>
<dbReference type="RefSeq" id="WP_378530007.1">
    <property type="nucleotide sequence ID" value="NZ_JBHSBH010000004.1"/>
</dbReference>
<keyword evidence="2" id="KW-0863">Zinc-finger</keyword>
<reference evidence="6" key="1">
    <citation type="journal article" date="2019" name="Int. J. Syst. Evol. Microbiol.">
        <title>The Global Catalogue of Microorganisms (GCM) 10K type strain sequencing project: providing services to taxonomists for standard genome sequencing and annotation.</title>
        <authorList>
            <consortium name="The Broad Institute Genomics Platform"/>
            <consortium name="The Broad Institute Genome Sequencing Center for Infectious Disease"/>
            <person name="Wu L."/>
            <person name="Ma J."/>
        </authorList>
    </citation>
    <scope>NUCLEOTIDE SEQUENCE [LARGE SCALE GENOMIC DNA]</scope>
    <source>
        <strain evidence="6">TBRC 1826</strain>
    </source>
</reference>
<evidence type="ECO:0000256" key="2">
    <source>
        <dbReference type="ARBA" id="ARBA00022771"/>
    </source>
</evidence>
<dbReference type="InterPro" id="IPR038587">
    <property type="entry name" value="Ribosomal_eL40_sf"/>
</dbReference>
<evidence type="ECO:0000256" key="3">
    <source>
        <dbReference type="ARBA" id="ARBA00022833"/>
    </source>
</evidence>
<evidence type="ECO:0000313" key="6">
    <source>
        <dbReference type="Proteomes" id="UP001595847"/>
    </source>
</evidence>
<keyword evidence="3" id="KW-0862">Zinc</keyword>
<dbReference type="PROSITE" id="PS01358">
    <property type="entry name" value="ZF_RANBP2_1"/>
    <property type="match status" value="1"/>
</dbReference>
<keyword evidence="1" id="KW-0479">Metal-binding</keyword>
<accession>A0ABV8FJH9</accession>
<proteinExistence type="predicted"/>
<keyword evidence="6" id="KW-1185">Reference proteome</keyword>
<dbReference type="Proteomes" id="UP001595847">
    <property type="component" value="Unassembled WGS sequence"/>
</dbReference>
<dbReference type="EMBL" id="JBHSBH010000004">
    <property type="protein sequence ID" value="MFC3995142.1"/>
    <property type="molecule type" value="Genomic_DNA"/>
</dbReference>
<comment type="caution">
    <text evidence="5">The sequence shown here is derived from an EMBL/GenBank/DDBJ whole genome shotgun (WGS) entry which is preliminary data.</text>
</comment>
<name>A0ABV8FJH9_9ACTN</name>
<dbReference type="PROSITE" id="PS50199">
    <property type="entry name" value="ZF_RANBP2_2"/>
    <property type="match status" value="1"/>
</dbReference>
<dbReference type="Gene3D" id="4.10.1060.50">
    <property type="match status" value="1"/>
</dbReference>
<feature type="domain" description="RanBP2-type" evidence="4">
    <location>
        <begin position="82"/>
        <end position="111"/>
    </location>
</feature>
<evidence type="ECO:0000313" key="5">
    <source>
        <dbReference type="EMBL" id="MFC3995142.1"/>
    </source>
</evidence>
<evidence type="ECO:0000259" key="4">
    <source>
        <dbReference type="PROSITE" id="PS50199"/>
    </source>
</evidence>
<protein>
    <recommendedName>
        <fullName evidence="4">RanBP2-type domain-containing protein</fullName>
    </recommendedName>
</protein>
<organism evidence="5 6">
    <name type="scientific">Nocardiopsis sediminis</name>
    <dbReference type="NCBI Taxonomy" id="1778267"/>
    <lineage>
        <taxon>Bacteria</taxon>
        <taxon>Bacillati</taxon>
        <taxon>Actinomycetota</taxon>
        <taxon>Actinomycetes</taxon>
        <taxon>Streptosporangiales</taxon>
        <taxon>Nocardiopsidaceae</taxon>
        <taxon>Nocardiopsis</taxon>
    </lineage>
</organism>
<sequence>MNNVERGRFMYGVRVAVPAGRDGHALLWFAFCPECQVTVNADRNFLEDCWSCGAPLPRRFNSRFETRVDWVLLDDVLLGRRRTDNWYCTCCGTENPIQSTSCRKCRRSRHSTGT</sequence>